<proteinExistence type="predicted"/>
<evidence type="ECO:0000256" key="1">
    <source>
        <dbReference type="SAM" id="MobiDB-lite"/>
    </source>
</evidence>
<organism evidence="2 3">
    <name type="scientific">Streptomyces yatensis</name>
    <dbReference type="NCBI Taxonomy" id="155177"/>
    <lineage>
        <taxon>Bacteria</taxon>
        <taxon>Bacillati</taxon>
        <taxon>Actinomycetota</taxon>
        <taxon>Actinomycetes</taxon>
        <taxon>Kitasatosporales</taxon>
        <taxon>Streptomycetaceae</taxon>
        <taxon>Streptomyces</taxon>
        <taxon>Streptomyces violaceusniger group</taxon>
    </lineage>
</organism>
<dbReference type="Proteomes" id="UP001499947">
    <property type="component" value="Unassembled WGS sequence"/>
</dbReference>
<comment type="caution">
    <text evidence="2">The sequence shown here is derived from an EMBL/GenBank/DDBJ whole genome shotgun (WGS) entry which is preliminary data.</text>
</comment>
<protein>
    <recommendedName>
        <fullName evidence="4">Anaphase-promoting complex subunit 4 WD40 domain-containing protein</fullName>
    </recommendedName>
</protein>
<feature type="region of interest" description="Disordered" evidence="1">
    <location>
        <begin position="1"/>
        <end position="32"/>
    </location>
</feature>
<dbReference type="InterPro" id="IPR015943">
    <property type="entry name" value="WD40/YVTN_repeat-like_dom_sf"/>
</dbReference>
<sequence>MADHKGVVRRISAADGSPSGRLPRPIPSAGTLTTLPDGTVLALDRQGHLDVERVPSAPRPSGIEAFLSSKPTPVEQLAETAREHLSRHPGRALGASFTCLAAGDSTGSVHAFGPQSTVPQPCVASLHRGPVTALAVLELGVSEGEEAVPLLYSGGVDGLVRAWSPGREPLDSPVAARPFPVTALTATRTSGGAVLAIAWADGLVEYHVPGSGQVRTFRPGPPVLSLAATAAGQLVVGTDEMVVCLRPVGVGAGA</sequence>
<dbReference type="RefSeq" id="WP_246585607.1">
    <property type="nucleotide sequence ID" value="NZ_BAAALR010000166.1"/>
</dbReference>
<evidence type="ECO:0000313" key="3">
    <source>
        <dbReference type="Proteomes" id="UP001499947"/>
    </source>
</evidence>
<dbReference type="InterPro" id="IPR011047">
    <property type="entry name" value="Quinoprotein_ADH-like_sf"/>
</dbReference>
<gene>
    <name evidence="2" type="ORF">GCM10009680_86970</name>
</gene>
<keyword evidence="3" id="KW-1185">Reference proteome</keyword>
<dbReference type="EMBL" id="BAAALR010000166">
    <property type="protein sequence ID" value="GAA1733030.1"/>
    <property type="molecule type" value="Genomic_DNA"/>
</dbReference>
<name>A0ABP4VRJ7_9ACTN</name>
<accession>A0ABP4VRJ7</accession>
<dbReference type="Gene3D" id="2.130.10.10">
    <property type="entry name" value="YVTN repeat-like/Quinoprotein amine dehydrogenase"/>
    <property type="match status" value="1"/>
</dbReference>
<evidence type="ECO:0008006" key="4">
    <source>
        <dbReference type="Google" id="ProtNLM"/>
    </source>
</evidence>
<reference evidence="3" key="1">
    <citation type="journal article" date="2019" name="Int. J. Syst. Evol. Microbiol.">
        <title>The Global Catalogue of Microorganisms (GCM) 10K type strain sequencing project: providing services to taxonomists for standard genome sequencing and annotation.</title>
        <authorList>
            <consortium name="The Broad Institute Genomics Platform"/>
            <consortium name="The Broad Institute Genome Sequencing Center for Infectious Disease"/>
            <person name="Wu L."/>
            <person name="Ma J."/>
        </authorList>
    </citation>
    <scope>NUCLEOTIDE SEQUENCE [LARGE SCALE GENOMIC DNA]</scope>
    <source>
        <strain evidence="3">JCM 13244</strain>
    </source>
</reference>
<evidence type="ECO:0000313" key="2">
    <source>
        <dbReference type="EMBL" id="GAA1733030.1"/>
    </source>
</evidence>
<dbReference type="SUPFAM" id="SSF50998">
    <property type="entry name" value="Quinoprotein alcohol dehydrogenase-like"/>
    <property type="match status" value="1"/>
</dbReference>